<evidence type="ECO:0000313" key="2">
    <source>
        <dbReference type="WBParaSite" id="Hba_04367"/>
    </source>
</evidence>
<dbReference type="Proteomes" id="UP000095283">
    <property type="component" value="Unplaced"/>
</dbReference>
<dbReference type="WBParaSite" id="Hba_04367">
    <property type="protein sequence ID" value="Hba_04367"/>
    <property type="gene ID" value="Hba_04367"/>
</dbReference>
<dbReference type="AlphaFoldDB" id="A0A1I7WH98"/>
<accession>A0A1I7WH98</accession>
<proteinExistence type="predicted"/>
<keyword evidence="1" id="KW-1185">Reference proteome</keyword>
<sequence length="383" mass="42925">MLNAYMGSQHKKTNTPINRHEEYNIIYLQCSTMLILLTNHGLFELSYYDALVSKLLPSTGFYENILLTLTIKRANSCNEILINISRFPLAIKGVGCLGVKGIEKIVYEKISITSGLLLCVNYKEHILDNKVYYIEVTFTVCPQGQNSVHPHLPGLRPALEIYMTNGSQLVTFVHGYIWNLPYLLMIMRICAMIYYLKCAGGASNGRKSSWVRTPLALDVCCCCVMYISSLLYVSGLARDASSDPPAIFYSTLNFNNMRNKHSQPASILNISHIHMNYHLVTYTLAFTWRCRTYTSCSIPSIFLYCQSCFVGSGNYCIDSVIVACTLLLYYHAQIVGCPRCNDETGGLPFALSLSPVSSVSVVRSPWNVAYINASMIDITSETR</sequence>
<protein>
    <submittedName>
        <fullName evidence="2">SID1 transmembrane family member 1</fullName>
    </submittedName>
</protein>
<evidence type="ECO:0000313" key="1">
    <source>
        <dbReference type="Proteomes" id="UP000095283"/>
    </source>
</evidence>
<name>A0A1I7WH98_HETBA</name>
<organism evidence="1 2">
    <name type="scientific">Heterorhabditis bacteriophora</name>
    <name type="common">Entomopathogenic nematode worm</name>
    <dbReference type="NCBI Taxonomy" id="37862"/>
    <lineage>
        <taxon>Eukaryota</taxon>
        <taxon>Metazoa</taxon>
        <taxon>Ecdysozoa</taxon>
        <taxon>Nematoda</taxon>
        <taxon>Chromadorea</taxon>
        <taxon>Rhabditida</taxon>
        <taxon>Rhabditina</taxon>
        <taxon>Rhabditomorpha</taxon>
        <taxon>Strongyloidea</taxon>
        <taxon>Heterorhabditidae</taxon>
        <taxon>Heterorhabditis</taxon>
    </lineage>
</organism>
<reference evidence="2" key="1">
    <citation type="submission" date="2016-11" db="UniProtKB">
        <authorList>
            <consortium name="WormBaseParasite"/>
        </authorList>
    </citation>
    <scope>IDENTIFICATION</scope>
</reference>